<dbReference type="PANTHER" id="PTHR21310">
    <property type="entry name" value="AMINOGLYCOSIDE PHOSPHOTRANSFERASE-RELATED-RELATED"/>
    <property type="match status" value="1"/>
</dbReference>
<accession>A0ABV9YN20</accession>
<sequence length="256" mass="27399">MTTREYLGSGWDCDAVLVDGVWVERTARRPDVEPWLRTETTLLPWLAPQLPLPVPAPVVVGTDPLVTRHRYLPGRPVPDAAPGLGATIGAFLRALHAVDLDEAVARGLPGPDRTLAMRDASWARFDDEVLPLLGSPERTWLAGRLDVLRDAPATVVVHGDLSADHVLADGDGITGVIDWGDARAGDPAKDLLWPLHGAGAAVARAAQEAYGSTPELRRRAAAWRDVAPCYAVTHGLDTGDDDLVRGTLHALRLPGT</sequence>
<feature type="domain" description="Aminoglycoside phosphotransferase" evidence="1">
    <location>
        <begin position="7"/>
        <end position="221"/>
    </location>
</feature>
<proteinExistence type="predicted"/>
<dbReference type="Gene3D" id="3.30.200.20">
    <property type="entry name" value="Phosphorylase Kinase, domain 1"/>
    <property type="match status" value="1"/>
</dbReference>
<dbReference type="InterPro" id="IPR011009">
    <property type="entry name" value="Kinase-like_dom_sf"/>
</dbReference>
<name>A0ABV9YN20_9PSEU</name>
<protein>
    <submittedName>
        <fullName evidence="2">Phosphotransferase</fullName>
    </submittedName>
</protein>
<dbReference type="RefSeq" id="WP_378036865.1">
    <property type="nucleotide sequence ID" value="NZ_JBHSIV010000014.1"/>
</dbReference>
<gene>
    <name evidence="2" type="ORF">ACFPBZ_14960</name>
</gene>
<dbReference type="InterPro" id="IPR051678">
    <property type="entry name" value="AGP_Transferase"/>
</dbReference>
<organism evidence="2 3">
    <name type="scientific">Actinomycetospora atypica</name>
    <dbReference type="NCBI Taxonomy" id="1290095"/>
    <lineage>
        <taxon>Bacteria</taxon>
        <taxon>Bacillati</taxon>
        <taxon>Actinomycetota</taxon>
        <taxon>Actinomycetes</taxon>
        <taxon>Pseudonocardiales</taxon>
        <taxon>Pseudonocardiaceae</taxon>
        <taxon>Actinomycetospora</taxon>
    </lineage>
</organism>
<keyword evidence="3" id="KW-1185">Reference proteome</keyword>
<dbReference type="Proteomes" id="UP001595947">
    <property type="component" value="Unassembled WGS sequence"/>
</dbReference>
<dbReference type="SUPFAM" id="SSF56112">
    <property type="entry name" value="Protein kinase-like (PK-like)"/>
    <property type="match status" value="1"/>
</dbReference>
<dbReference type="Pfam" id="PF01636">
    <property type="entry name" value="APH"/>
    <property type="match status" value="1"/>
</dbReference>
<dbReference type="EMBL" id="JBHSIV010000014">
    <property type="protein sequence ID" value="MFC5063519.1"/>
    <property type="molecule type" value="Genomic_DNA"/>
</dbReference>
<dbReference type="Gene3D" id="3.90.1200.10">
    <property type="match status" value="1"/>
</dbReference>
<dbReference type="InterPro" id="IPR002575">
    <property type="entry name" value="Aminoglycoside_PTrfase"/>
</dbReference>
<evidence type="ECO:0000313" key="3">
    <source>
        <dbReference type="Proteomes" id="UP001595947"/>
    </source>
</evidence>
<reference evidence="3" key="1">
    <citation type="journal article" date="2019" name="Int. J. Syst. Evol. Microbiol.">
        <title>The Global Catalogue of Microorganisms (GCM) 10K type strain sequencing project: providing services to taxonomists for standard genome sequencing and annotation.</title>
        <authorList>
            <consortium name="The Broad Institute Genomics Platform"/>
            <consortium name="The Broad Institute Genome Sequencing Center for Infectious Disease"/>
            <person name="Wu L."/>
            <person name="Ma J."/>
        </authorList>
    </citation>
    <scope>NUCLEOTIDE SEQUENCE [LARGE SCALE GENOMIC DNA]</scope>
    <source>
        <strain evidence="3">CGMCC 4.7093</strain>
    </source>
</reference>
<evidence type="ECO:0000313" key="2">
    <source>
        <dbReference type="EMBL" id="MFC5063519.1"/>
    </source>
</evidence>
<evidence type="ECO:0000259" key="1">
    <source>
        <dbReference type="Pfam" id="PF01636"/>
    </source>
</evidence>
<comment type="caution">
    <text evidence="2">The sequence shown here is derived from an EMBL/GenBank/DDBJ whole genome shotgun (WGS) entry which is preliminary data.</text>
</comment>